<evidence type="ECO:0000256" key="1">
    <source>
        <dbReference type="SAM" id="MobiDB-lite"/>
    </source>
</evidence>
<organism evidence="2">
    <name type="scientific">marine metagenome</name>
    <dbReference type="NCBI Taxonomy" id="408172"/>
    <lineage>
        <taxon>unclassified sequences</taxon>
        <taxon>metagenomes</taxon>
        <taxon>ecological metagenomes</taxon>
    </lineage>
</organism>
<proteinExistence type="predicted"/>
<feature type="non-terminal residue" evidence="2">
    <location>
        <position position="647"/>
    </location>
</feature>
<gene>
    <name evidence="2" type="ORF">METZ01_LOCUS178460</name>
</gene>
<reference evidence="2" key="1">
    <citation type="submission" date="2018-05" db="EMBL/GenBank/DDBJ databases">
        <authorList>
            <person name="Lanie J.A."/>
            <person name="Ng W.-L."/>
            <person name="Kazmierczak K.M."/>
            <person name="Andrzejewski T.M."/>
            <person name="Davidsen T.M."/>
            <person name="Wayne K.J."/>
            <person name="Tettelin H."/>
            <person name="Glass J.I."/>
            <person name="Rusch D."/>
            <person name="Podicherti R."/>
            <person name="Tsui H.-C.T."/>
            <person name="Winkler M.E."/>
        </authorList>
    </citation>
    <scope>NUCLEOTIDE SEQUENCE</scope>
</reference>
<feature type="compositionally biased region" description="Basic and acidic residues" evidence="1">
    <location>
        <begin position="104"/>
        <end position="113"/>
    </location>
</feature>
<name>A0A382CHK5_9ZZZZ</name>
<feature type="non-terminal residue" evidence="2">
    <location>
        <position position="1"/>
    </location>
</feature>
<feature type="compositionally biased region" description="Gly residues" evidence="1">
    <location>
        <begin position="144"/>
        <end position="153"/>
    </location>
</feature>
<feature type="region of interest" description="Disordered" evidence="1">
    <location>
        <begin position="39"/>
        <end position="159"/>
    </location>
</feature>
<feature type="compositionally biased region" description="Acidic residues" evidence="1">
    <location>
        <begin position="61"/>
        <end position="87"/>
    </location>
</feature>
<accession>A0A382CHK5</accession>
<dbReference type="AlphaFoldDB" id="A0A382CHK5"/>
<feature type="compositionally biased region" description="Acidic residues" evidence="1">
    <location>
        <begin position="114"/>
        <end position="139"/>
    </location>
</feature>
<dbReference type="EMBL" id="UINC01034564">
    <property type="protein sequence ID" value="SVB25606.1"/>
    <property type="molecule type" value="Genomic_DNA"/>
</dbReference>
<evidence type="ECO:0000313" key="2">
    <source>
        <dbReference type="EMBL" id="SVB25606.1"/>
    </source>
</evidence>
<protein>
    <submittedName>
        <fullName evidence="2">Uncharacterized protein</fullName>
    </submittedName>
</protein>
<sequence>TKINLEWSDEEHDFLNMARNCSTWNEVVECSQAIYEWSKENETRSDADEALVPQTYIPGPDDPDFDEDDFESMEVEAEEGDGAEEVDSFGSPVSDDIWDEENEDKLPDPKDVGESTDEASDTDDDADGEGDQDGNEESDNPQKGLGGQEGGKFSGDYDDQTGAREAITEHNAHNNEELFIEEQPIVRTQINLTDKFKDYKNLDAVLYPYKMVLADWEKFWTDEDRYLDKTKGKARATFTRKKHQAKNRKLIAHMAKEFEMKQTAKRAAKAFTAKTGELDMNRLAKYQIVDDVFKRVTYLPDGKNHGITVLLDWSGSIYKEVGDLLEQAFVLTEFCRKVQIPFRIYLFSDCLRRDNDKEEENFAPACGSLVEIFSDKMRPKEFMDMFDNMSSLWNNYFSDHGYGRKFYKHVENWNKWFDGFEFIDVHGAGYIDLPDRMSPYNYSLGGTPLNHTLLALRKMLPEFNKEYGIEKSILTVITDGYSHESDLLRMDDDESRDRGSQKELLEDRWGARYERDLIDPWSRKVYPYETTHEHSEFTKTQNLLHWLSEECNVNVTGYFCLGGKSALYNLMYYIKKPGEYYDYKAMWKRIRKDGEVVEIHGYNKLFLTAANKLGIAGEDALDDEYIDAKKVRVLAAFKRNQRSKTTS</sequence>